<dbReference type="PANTHER" id="PTHR39611">
    <property type="entry name" value="HYDROXYPROLINE-RICH GLYCOPROTEIN DZ-HRGP-RELATED"/>
    <property type="match status" value="1"/>
</dbReference>
<feature type="compositionally biased region" description="Acidic residues" evidence="1">
    <location>
        <begin position="45"/>
        <end position="60"/>
    </location>
</feature>
<feature type="compositionally biased region" description="Basic and acidic residues" evidence="1">
    <location>
        <begin position="463"/>
        <end position="480"/>
    </location>
</feature>
<dbReference type="InterPro" id="IPR055936">
    <property type="entry name" value="DUF7514"/>
</dbReference>
<evidence type="ECO:0000313" key="4">
    <source>
        <dbReference type="Proteomes" id="UP001321749"/>
    </source>
</evidence>
<feature type="compositionally biased region" description="Polar residues" evidence="1">
    <location>
        <begin position="501"/>
        <end position="513"/>
    </location>
</feature>
<feature type="compositionally biased region" description="Polar residues" evidence="1">
    <location>
        <begin position="71"/>
        <end position="80"/>
    </location>
</feature>
<gene>
    <name evidence="3" type="ORF">QBC42DRAFT_348415</name>
</gene>
<organism evidence="3 4">
    <name type="scientific">Cladorrhinum samala</name>
    <dbReference type="NCBI Taxonomy" id="585594"/>
    <lineage>
        <taxon>Eukaryota</taxon>
        <taxon>Fungi</taxon>
        <taxon>Dikarya</taxon>
        <taxon>Ascomycota</taxon>
        <taxon>Pezizomycotina</taxon>
        <taxon>Sordariomycetes</taxon>
        <taxon>Sordariomycetidae</taxon>
        <taxon>Sordariales</taxon>
        <taxon>Podosporaceae</taxon>
        <taxon>Cladorrhinum</taxon>
    </lineage>
</organism>
<dbReference type="EMBL" id="MU865023">
    <property type="protein sequence ID" value="KAK4459950.1"/>
    <property type="molecule type" value="Genomic_DNA"/>
</dbReference>
<feature type="compositionally biased region" description="Low complexity" evidence="1">
    <location>
        <begin position="81"/>
        <end position="96"/>
    </location>
</feature>
<feature type="region of interest" description="Disordered" evidence="1">
    <location>
        <begin position="164"/>
        <end position="236"/>
    </location>
</feature>
<evidence type="ECO:0000259" key="2">
    <source>
        <dbReference type="Pfam" id="PF24355"/>
    </source>
</evidence>
<dbReference type="AlphaFoldDB" id="A0AAV9HJA9"/>
<protein>
    <recommendedName>
        <fullName evidence="2">DUF7514 domain-containing protein</fullName>
    </recommendedName>
</protein>
<feature type="compositionally biased region" description="Polar residues" evidence="1">
    <location>
        <begin position="164"/>
        <end position="222"/>
    </location>
</feature>
<feature type="compositionally biased region" description="Pro residues" evidence="1">
    <location>
        <begin position="519"/>
        <end position="529"/>
    </location>
</feature>
<sequence length="646" mass="71552">MSFAAQASPTSWAGKSSGSGTPVFPHSTFFPPSVETKHSDHDSTEFDESDSGEESFEDSAVDLGKHEIITKNGSDLSRSKQPTAQPANVPQQQQNQGRKESMSAESTVSLVEEIRKMLKEKEELKTNEIRKIIQEELGQIHTTGTAAAPTGGESHVYQARNVTQQKIPPNITLQPPSGGSTRAPSPRQNRPRSYTNETSASSQPEMSPRSTTGVQWSSTVPLVSSPGGWSSSPTSTRFPVEVSAVDVKWGQLFDDKGVETKRLGQILGGTGQYILDEFLPQNTLLITPDKLASFYSQHKTDPEPFPFVDIFRNRALSQSFYSKLEDLYRHLGCEYYLSPSTLGTRPTVPGLTLAGWIRWMTVSIRSYPDEEHKRFANVVAALPINAVSLLDGKLERLPKQISRHLFPERPDFGIHTLLSRAMEGFMMRSPPHAARPASPRSRYKPSGSTGVPSPPPSSTGDDSDSRRDHRERREKERRDSYGGTGRTYESNGGVRRDPLPRSNTVGSRPSSRTAGGAGLPPPPPPPPPSSGGRRGDNYQRHSVSGSVSGYPAPFGRSVSDANVYVTERERERERERDRERGRESKSRGRDKESERRERDRTRGSARSASVASFDRRRRSRRGSTVVIKDDRDRDRDGGRRSPSWGE</sequence>
<feature type="compositionally biased region" description="Basic and acidic residues" evidence="1">
    <location>
        <begin position="627"/>
        <end position="639"/>
    </location>
</feature>
<feature type="compositionally biased region" description="Low complexity" evidence="1">
    <location>
        <begin position="224"/>
        <end position="236"/>
    </location>
</feature>
<feature type="domain" description="DUF7514" evidence="2">
    <location>
        <begin position="250"/>
        <end position="421"/>
    </location>
</feature>
<reference evidence="3" key="1">
    <citation type="journal article" date="2023" name="Mol. Phylogenet. Evol.">
        <title>Genome-scale phylogeny and comparative genomics of the fungal order Sordariales.</title>
        <authorList>
            <person name="Hensen N."/>
            <person name="Bonometti L."/>
            <person name="Westerberg I."/>
            <person name="Brannstrom I.O."/>
            <person name="Guillou S."/>
            <person name="Cros-Aarteil S."/>
            <person name="Calhoun S."/>
            <person name="Haridas S."/>
            <person name="Kuo A."/>
            <person name="Mondo S."/>
            <person name="Pangilinan J."/>
            <person name="Riley R."/>
            <person name="LaButti K."/>
            <person name="Andreopoulos B."/>
            <person name="Lipzen A."/>
            <person name="Chen C."/>
            <person name="Yan M."/>
            <person name="Daum C."/>
            <person name="Ng V."/>
            <person name="Clum A."/>
            <person name="Steindorff A."/>
            <person name="Ohm R.A."/>
            <person name="Martin F."/>
            <person name="Silar P."/>
            <person name="Natvig D.O."/>
            <person name="Lalanne C."/>
            <person name="Gautier V."/>
            <person name="Ament-Velasquez S.L."/>
            <person name="Kruys A."/>
            <person name="Hutchinson M.I."/>
            <person name="Powell A.J."/>
            <person name="Barry K."/>
            <person name="Miller A.N."/>
            <person name="Grigoriev I.V."/>
            <person name="Debuchy R."/>
            <person name="Gladieux P."/>
            <person name="Hiltunen Thoren M."/>
            <person name="Johannesson H."/>
        </authorList>
    </citation>
    <scope>NUCLEOTIDE SEQUENCE</scope>
    <source>
        <strain evidence="3">PSN324</strain>
    </source>
</reference>
<reference evidence="3" key="2">
    <citation type="submission" date="2023-06" db="EMBL/GenBank/DDBJ databases">
        <authorList>
            <consortium name="Lawrence Berkeley National Laboratory"/>
            <person name="Mondo S.J."/>
            <person name="Hensen N."/>
            <person name="Bonometti L."/>
            <person name="Westerberg I."/>
            <person name="Brannstrom I.O."/>
            <person name="Guillou S."/>
            <person name="Cros-Aarteil S."/>
            <person name="Calhoun S."/>
            <person name="Haridas S."/>
            <person name="Kuo A."/>
            <person name="Pangilinan J."/>
            <person name="Riley R."/>
            <person name="Labutti K."/>
            <person name="Andreopoulos B."/>
            <person name="Lipzen A."/>
            <person name="Chen C."/>
            <person name="Yanf M."/>
            <person name="Daum C."/>
            <person name="Ng V."/>
            <person name="Clum A."/>
            <person name="Steindorff A."/>
            <person name="Ohm R."/>
            <person name="Martin F."/>
            <person name="Silar P."/>
            <person name="Natvig D."/>
            <person name="Lalanne C."/>
            <person name="Gautier V."/>
            <person name="Ament-Velasquez S.L."/>
            <person name="Kruys A."/>
            <person name="Hutchinson M.I."/>
            <person name="Powell A.J."/>
            <person name="Barry K."/>
            <person name="Miller A.N."/>
            <person name="Grigoriev I.V."/>
            <person name="Debuchy R."/>
            <person name="Gladieux P."/>
            <person name="Thoren M.H."/>
            <person name="Johannesson H."/>
        </authorList>
    </citation>
    <scope>NUCLEOTIDE SEQUENCE</scope>
    <source>
        <strain evidence="3">PSN324</strain>
    </source>
</reference>
<comment type="caution">
    <text evidence="3">The sequence shown here is derived from an EMBL/GenBank/DDBJ whole genome shotgun (WGS) entry which is preliminary data.</text>
</comment>
<name>A0AAV9HJA9_9PEZI</name>
<feature type="compositionally biased region" description="Basic and acidic residues" evidence="1">
    <location>
        <begin position="35"/>
        <end position="44"/>
    </location>
</feature>
<evidence type="ECO:0000313" key="3">
    <source>
        <dbReference type="EMBL" id="KAK4459950.1"/>
    </source>
</evidence>
<keyword evidence="4" id="KW-1185">Reference proteome</keyword>
<feature type="region of interest" description="Disordered" evidence="1">
    <location>
        <begin position="1"/>
        <end position="108"/>
    </location>
</feature>
<feature type="compositionally biased region" description="Basic and acidic residues" evidence="1">
    <location>
        <begin position="566"/>
        <end position="602"/>
    </location>
</feature>
<proteinExistence type="predicted"/>
<accession>A0AAV9HJA9</accession>
<feature type="compositionally biased region" description="Low complexity" evidence="1">
    <location>
        <begin position="429"/>
        <end position="451"/>
    </location>
</feature>
<feature type="compositionally biased region" description="Polar residues" evidence="1">
    <location>
        <begin position="1"/>
        <end position="20"/>
    </location>
</feature>
<dbReference type="Proteomes" id="UP001321749">
    <property type="component" value="Unassembled WGS sequence"/>
</dbReference>
<dbReference type="Pfam" id="PF24355">
    <property type="entry name" value="DUF7514"/>
    <property type="match status" value="1"/>
</dbReference>
<dbReference type="PANTHER" id="PTHR39611:SF1">
    <property type="entry name" value="HYDROXYPROLINE-RICH GLYCOPROTEIN DZ-HRGP"/>
    <property type="match status" value="1"/>
</dbReference>
<evidence type="ECO:0000256" key="1">
    <source>
        <dbReference type="SAM" id="MobiDB-lite"/>
    </source>
</evidence>
<feature type="region of interest" description="Disordered" evidence="1">
    <location>
        <begin position="429"/>
        <end position="646"/>
    </location>
</feature>